<dbReference type="EMBL" id="JXTB01000028">
    <property type="protein sequence ID" value="PON74510.1"/>
    <property type="molecule type" value="Genomic_DNA"/>
</dbReference>
<proteinExistence type="predicted"/>
<reference evidence="3" key="1">
    <citation type="submission" date="2016-06" db="EMBL/GenBank/DDBJ databases">
        <title>Parallel loss of symbiosis genes in relatives of nitrogen-fixing non-legume Parasponia.</title>
        <authorList>
            <person name="Van Velzen R."/>
            <person name="Holmer R."/>
            <person name="Bu F."/>
            <person name="Rutten L."/>
            <person name="Van Zeijl A."/>
            <person name="Liu W."/>
            <person name="Santuari L."/>
            <person name="Cao Q."/>
            <person name="Sharma T."/>
            <person name="Shen D."/>
            <person name="Roswanjaya Y."/>
            <person name="Wardhani T."/>
            <person name="Kalhor M.S."/>
            <person name="Jansen J."/>
            <person name="Van den Hoogen J."/>
            <person name="Gungor B."/>
            <person name="Hartog M."/>
            <person name="Hontelez J."/>
            <person name="Verver J."/>
            <person name="Yang W.-C."/>
            <person name="Schijlen E."/>
            <person name="Repin R."/>
            <person name="Schilthuizen M."/>
            <person name="Schranz E."/>
            <person name="Heidstra R."/>
            <person name="Miyata K."/>
            <person name="Fedorova E."/>
            <person name="Kohlen W."/>
            <person name="Bisseling T."/>
            <person name="Smit S."/>
            <person name="Geurts R."/>
        </authorList>
    </citation>
    <scope>NUCLEOTIDE SEQUENCE [LARGE SCALE GENOMIC DNA]</scope>
    <source>
        <strain evidence="3">cv. WU1-14</strain>
    </source>
</reference>
<protein>
    <submittedName>
        <fullName evidence="2">Uncharacterized protein</fullName>
    </submittedName>
</protein>
<name>A0A2P5DMJ0_PARAD</name>
<feature type="region of interest" description="Disordered" evidence="1">
    <location>
        <begin position="102"/>
        <end position="136"/>
    </location>
</feature>
<comment type="caution">
    <text evidence="2">The sequence shown here is derived from an EMBL/GenBank/DDBJ whole genome shotgun (WGS) entry which is preliminary data.</text>
</comment>
<sequence length="136" mass="15205">IIARTLGLTSPVDDPRKRAKSELLRKAKTCQQTSELLALWDSRRPSTTQENVRRVNCCAKPKLARTLGLTSPVDDPRKRAKSELLRKAKTCQQTFESLALWDSRRPSTTQGKTCEQGAGDVRPASERPDPEETFLG</sequence>
<evidence type="ECO:0000313" key="2">
    <source>
        <dbReference type="EMBL" id="PON74510.1"/>
    </source>
</evidence>
<evidence type="ECO:0000256" key="1">
    <source>
        <dbReference type="SAM" id="MobiDB-lite"/>
    </source>
</evidence>
<organism evidence="2 3">
    <name type="scientific">Parasponia andersonii</name>
    <name type="common">Sponia andersonii</name>
    <dbReference type="NCBI Taxonomy" id="3476"/>
    <lineage>
        <taxon>Eukaryota</taxon>
        <taxon>Viridiplantae</taxon>
        <taxon>Streptophyta</taxon>
        <taxon>Embryophyta</taxon>
        <taxon>Tracheophyta</taxon>
        <taxon>Spermatophyta</taxon>
        <taxon>Magnoliopsida</taxon>
        <taxon>eudicotyledons</taxon>
        <taxon>Gunneridae</taxon>
        <taxon>Pentapetalae</taxon>
        <taxon>rosids</taxon>
        <taxon>fabids</taxon>
        <taxon>Rosales</taxon>
        <taxon>Cannabaceae</taxon>
        <taxon>Parasponia</taxon>
    </lineage>
</organism>
<feature type="non-terminal residue" evidence="2">
    <location>
        <position position="1"/>
    </location>
</feature>
<accession>A0A2P5DMJ0</accession>
<evidence type="ECO:0000313" key="3">
    <source>
        <dbReference type="Proteomes" id="UP000237105"/>
    </source>
</evidence>
<keyword evidence="3" id="KW-1185">Reference proteome</keyword>
<dbReference type="Proteomes" id="UP000237105">
    <property type="component" value="Unassembled WGS sequence"/>
</dbReference>
<dbReference type="AlphaFoldDB" id="A0A2P5DMJ0"/>
<gene>
    <name evidence="2" type="ORF">PanWU01x14_049170</name>
</gene>